<comment type="caution">
    <text evidence="1">The sequence shown here is derived from an EMBL/GenBank/DDBJ whole genome shotgun (WGS) entry which is preliminary data.</text>
</comment>
<dbReference type="PANTHER" id="PTHR45749:SF21">
    <property type="entry name" value="DUF4371 DOMAIN-CONTAINING PROTEIN"/>
    <property type="match status" value="1"/>
</dbReference>
<dbReference type="Proteomes" id="UP001159363">
    <property type="component" value="Chromosome 11"/>
</dbReference>
<evidence type="ECO:0000313" key="1">
    <source>
        <dbReference type="EMBL" id="KAJ8871752.1"/>
    </source>
</evidence>
<name>A0ABQ9GIC0_9NEOP</name>
<evidence type="ECO:0000313" key="2">
    <source>
        <dbReference type="Proteomes" id="UP001159363"/>
    </source>
</evidence>
<sequence length="410" mass="46946">MYEWLAYSKKASGGLCKIGILFGRCERGTNNVKLSKLVVTPINTYKNAVETLKHHASTDFRKGNMIASHNFLMVMDGKYVDVIVSMRATEKKKKKLIPIIKTVFFCVAQNIPLRGCRYVGDLQTEPEKKYGEGNFRALLKFRIDAGDEILASHIGLCDKNASYISKTTQNEIIRCCGDIITEKKFAKIKNTKYFTIMADETTDISINEQLAMITNLQKNRSNFNLQTVEEYYRTAVYLPSMDFIINEVSSRFLKSQFQRVRRIQELLSPEFSDGFEDEVLQCAKPYKDDIPCFSALKGELRVWKQTWKSDSSQKFPKSPAEGYKQVSALQNIRVLFHLLCLLPVTANTVERSFSALSRLKTYLWSTMTEGRINGLALLHIHQDIASTIKPEEVLGIFVRIYKRKLSLNFL</sequence>
<keyword evidence="2" id="KW-1185">Reference proteome</keyword>
<protein>
    <recommendedName>
        <fullName evidence="3">Repressor of the inhibitor of the protein kinase</fullName>
    </recommendedName>
</protein>
<organism evidence="1 2">
    <name type="scientific">Dryococelus australis</name>
    <dbReference type="NCBI Taxonomy" id="614101"/>
    <lineage>
        <taxon>Eukaryota</taxon>
        <taxon>Metazoa</taxon>
        <taxon>Ecdysozoa</taxon>
        <taxon>Arthropoda</taxon>
        <taxon>Hexapoda</taxon>
        <taxon>Insecta</taxon>
        <taxon>Pterygota</taxon>
        <taxon>Neoptera</taxon>
        <taxon>Polyneoptera</taxon>
        <taxon>Phasmatodea</taxon>
        <taxon>Verophasmatodea</taxon>
        <taxon>Anareolatae</taxon>
        <taxon>Phasmatidae</taxon>
        <taxon>Eurycanthinae</taxon>
        <taxon>Dryococelus</taxon>
    </lineage>
</organism>
<gene>
    <name evidence="1" type="ORF">PR048_028089</name>
</gene>
<accession>A0ABQ9GIC0</accession>
<dbReference type="EMBL" id="JARBHB010000012">
    <property type="protein sequence ID" value="KAJ8871752.1"/>
    <property type="molecule type" value="Genomic_DNA"/>
</dbReference>
<dbReference type="PANTHER" id="PTHR45749">
    <property type="match status" value="1"/>
</dbReference>
<proteinExistence type="predicted"/>
<reference evidence="1 2" key="1">
    <citation type="submission" date="2023-02" db="EMBL/GenBank/DDBJ databases">
        <title>LHISI_Scaffold_Assembly.</title>
        <authorList>
            <person name="Stuart O.P."/>
            <person name="Cleave R."/>
            <person name="Magrath M.J.L."/>
            <person name="Mikheyev A.S."/>
        </authorList>
    </citation>
    <scope>NUCLEOTIDE SEQUENCE [LARGE SCALE GENOMIC DNA]</scope>
    <source>
        <strain evidence="1">Daus_M_001</strain>
        <tissue evidence="1">Leg muscle</tissue>
    </source>
</reference>
<evidence type="ECO:0008006" key="3">
    <source>
        <dbReference type="Google" id="ProtNLM"/>
    </source>
</evidence>